<feature type="region of interest" description="Disordered" evidence="1">
    <location>
        <begin position="64"/>
        <end position="103"/>
    </location>
</feature>
<dbReference type="AlphaFoldDB" id="A0A2D4LE67"/>
<sequence>MATERLVPPYSWNLLVVGYLFPKKEADQVRLASNVWIPSPGGGWVMTCSLCLVYLWAEVSSRGEAWRSSSEKASELDEKPDALGKEMELQGEGSQAHRSPTGLLERLQPTLLGHHGQGRAGPGLPGEPCTLSSLYLHGSPGRQTTMV</sequence>
<evidence type="ECO:0000256" key="1">
    <source>
        <dbReference type="SAM" id="MobiDB-lite"/>
    </source>
</evidence>
<accession>A0A2D4LE67</accession>
<organism evidence="2">
    <name type="scientific">Micrurus spixii</name>
    <name type="common">Amazon coral snake</name>
    <dbReference type="NCBI Taxonomy" id="129469"/>
    <lineage>
        <taxon>Eukaryota</taxon>
        <taxon>Metazoa</taxon>
        <taxon>Chordata</taxon>
        <taxon>Craniata</taxon>
        <taxon>Vertebrata</taxon>
        <taxon>Euteleostomi</taxon>
        <taxon>Lepidosauria</taxon>
        <taxon>Squamata</taxon>
        <taxon>Bifurcata</taxon>
        <taxon>Unidentata</taxon>
        <taxon>Episquamata</taxon>
        <taxon>Toxicofera</taxon>
        <taxon>Serpentes</taxon>
        <taxon>Colubroidea</taxon>
        <taxon>Elapidae</taxon>
        <taxon>Elapinae</taxon>
        <taxon>Micrurus</taxon>
    </lineage>
</organism>
<evidence type="ECO:0000313" key="2">
    <source>
        <dbReference type="EMBL" id="LAB19265.1"/>
    </source>
</evidence>
<protein>
    <submittedName>
        <fullName evidence="2">Uncharacterized protein</fullName>
    </submittedName>
</protein>
<name>A0A2D4LE67_9SAUR</name>
<reference evidence="2" key="1">
    <citation type="submission" date="2017-07" db="EMBL/GenBank/DDBJ databases">
        <authorList>
            <person name="Mikheyev A."/>
            <person name="Grau M."/>
        </authorList>
    </citation>
    <scope>NUCLEOTIDE SEQUENCE</scope>
    <source>
        <tissue evidence="2">Venom_gland</tissue>
    </source>
</reference>
<reference evidence="2" key="2">
    <citation type="submission" date="2017-11" db="EMBL/GenBank/DDBJ databases">
        <title>Coralsnake Venomics: Analyses of Venom Gland Transcriptomes and Proteomes of Six Brazilian Taxa.</title>
        <authorList>
            <person name="Aird S.D."/>
            <person name="Jorge da Silva N."/>
            <person name="Qiu L."/>
            <person name="Villar-Briones A."/>
            <person name="Aparecida-Saddi V."/>
            <person name="Campos-Telles M.P."/>
            <person name="Grau M."/>
            <person name="Mikheyev A.S."/>
        </authorList>
    </citation>
    <scope>NUCLEOTIDE SEQUENCE</scope>
    <source>
        <tissue evidence="2">Venom_gland</tissue>
    </source>
</reference>
<proteinExistence type="predicted"/>
<dbReference type="EMBL" id="IACM01003298">
    <property type="protein sequence ID" value="LAB19265.1"/>
    <property type="molecule type" value="Transcribed_RNA"/>
</dbReference>
<feature type="compositionally biased region" description="Basic and acidic residues" evidence="1">
    <location>
        <begin position="69"/>
        <end position="88"/>
    </location>
</feature>